<proteinExistence type="predicted"/>
<name>A0A9P5CSW8_CRYP1</name>
<protein>
    <submittedName>
        <fullName evidence="2">Uncharacterized protein</fullName>
    </submittedName>
</protein>
<reference evidence="2" key="1">
    <citation type="journal article" date="2020" name="Phytopathology">
        <title>Genome sequence of the chestnut blight fungus Cryphonectria parasitica EP155: A fundamental resource for an archetypical invasive plant pathogen.</title>
        <authorList>
            <person name="Crouch J.A."/>
            <person name="Dawe A."/>
            <person name="Aerts A."/>
            <person name="Barry K."/>
            <person name="Churchill A.C.L."/>
            <person name="Grimwood J."/>
            <person name="Hillman B."/>
            <person name="Milgroom M.G."/>
            <person name="Pangilinan J."/>
            <person name="Smith M."/>
            <person name="Salamov A."/>
            <person name="Schmutz J."/>
            <person name="Yadav J."/>
            <person name="Grigoriev I.V."/>
            <person name="Nuss D."/>
        </authorList>
    </citation>
    <scope>NUCLEOTIDE SEQUENCE</scope>
    <source>
        <strain evidence="2">EP155</strain>
    </source>
</reference>
<sequence length="61" mass="6375">MDILPAPKDPQKLALEEEPPSHRALLSPRAAATTAAEDSRTATSVHTDPSAGAAEAWTPVE</sequence>
<dbReference type="AlphaFoldDB" id="A0A9P5CSW8"/>
<feature type="region of interest" description="Disordered" evidence="1">
    <location>
        <begin position="1"/>
        <end position="61"/>
    </location>
</feature>
<dbReference type="GeneID" id="63839153"/>
<evidence type="ECO:0000313" key="2">
    <source>
        <dbReference type="EMBL" id="KAF3769067.1"/>
    </source>
</evidence>
<organism evidence="2 3">
    <name type="scientific">Cryphonectria parasitica (strain ATCC 38755 / EP155)</name>
    <dbReference type="NCBI Taxonomy" id="660469"/>
    <lineage>
        <taxon>Eukaryota</taxon>
        <taxon>Fungi</taxon>
        <taxon>Dikarya</taxon>
        <taxon>Ascomycota</taxon>
        <taxon>Pezizomycotina</taxon>
        <taxon>Sordariomycetes</taxon>
        <taxon>Sordariomycetidae</taxon>
        <taxon>Diaporthales</taxon>
        <taxon>Cryphonectriaceae</taxon>
        <taxon>Cryphonectria-Endothia species complex</taxon>
        <taxon>Cryphonectria</taxon>
    </lineage>
</organism>
<dbReference type="Proteomes" id="UP000803844">
    <property type="component" value="Unassembled WGS sequence"/>
</dbReference>
<evidence type="ECO:0000313" key="3">
    <source>
        <dbReference type="Proteomes" id="UP000803844"/>
    </source>
</evidence>
<accession>A0A9P5CSW8</accession>
<dbReference type="EMBL" id="MU032345">
    <property type="protein sequence ID" value="KAF3769067.1"/>
    <property type="molecule type" value="Genomic_DNA"/>
</dbReference>
<evidence type="ECO:0000256" key="1">
    <source>
        <dbReference type="SAM" id="MobiDB-lite"/>
    </source>
</evidence>
<dbReference type="RefSeq" id="XP_040780028.1">
    <property type="nucleotide sequence ID" value="XM_040922024.1"/>
</dbReference>
<keyword evidence="3" id="KW-1185">Reference proteome</keyword>
<gene>
    <name evidence="2" type="ORF">M406DRAFT_344940</name>
</gene>
<comment type="caution">
    <text evidence="2">The sequence shown here is derived from an EMBL/GenBank/DDBJ whole genome shotgun (WGS) entry which is preliminary data.</text>
</comment>
<feature type="compositionally biased region" description="Basic and acidic residues" evidence="1">
    <location>
        <begin position="9"/>
        <end position="21"/>
    </location>
</feature>